<feature type="compositionally biased region" description="Gly residues" evidence="6">
    <location>
        <begin position="236"/>
        <end position="245"/>
    </location>
</feature>
<feature type="region of interest" description="Disordered" evidence="6">
    <location>
        <begin position="321"/>
        <end position="432"/>
    </location>
</feature>
<keyword evidence="2" id="KW-1003">Cell membrane</keyword>
<dbReference type="AlphaFoldDB" id="A0A8C0RKV7"/>
<dbReference type="GO" id="GO:0005922">
    <property type="term" value="C:connexin complex"/>
    <property type="evidence" value="ECO:0007669"/>
    <property type="project" value="InterPro"/>
</dbReference>
<dbReference type="InterPro" id="IPR000500">
    <property type="entry name" value="Connexin"/>
</dbReference>
<dbReference type="Pfam" id="PF00029">
    <property type="entry name" value="Connexin"/>
    <property type="match status" value="1"/>
</dbReference>
<feature type="domain" description="Connexin N-terminal" evidence="8">
    <location>
        <begin position="169"/>
        <end position="202"/>
    </location>
</feature>
<dbReference type="GO" id="GO:0007154">
    <property type="term" value="P:cell communication"/>
    <property type="evidence" value="ECO:0007669"/>
    <property type="project" value="InterPro"/>
</dbReference>
<feature type="compositionally biased region" description="Low complexity" evidence="6">
    <location>
        <begin position="405"/>
        <end position="415"/>
    </location>
</feature>
<dbReference type="PANTHER" id="PTHR11984:SF5">
    <property type="entry name" value="GAP JUNCTION DELTA-3 PROTEIN"/>
    <property type="match status" value="1"/>
</dbReference>
<evidence type="ECO:0000256" key="3">
    <source>
        <dbReference type="ARBA" id="ARBA00022692"/>
    </source>
</evidence>
<evidence type="ECO:0000313" key="9">
    <source>
        <dbReference type="Ensembl" id="ENSCAFP00030024786.1"/>
    </source>
</evidence>
<evidence type="ECO:0000256" key="7">
    <source>
        <dbReference type="SAM" id="Phobius"/>
    </source>
</evidence>
<keyword evidence="5 7" id="KW-0472">Membrane</keyword>
<evidence type="ECO:0000256" key="4">
    <source>
        <dbReference type="ARBA" id="ARBA00022989"/>
    </source>
</evidence>
<dbReference type="Ensembl" id="ENSCAFT00030028414.1">
    <property type="protein sequence ID" value="ENSCAFP00030024786.1"/>
    <property type="gene ID" value="ENSCAFG00030015429.1"/>
</dbReference>
<reference evidence="9" key="1">
    <citation type="submission" date="2019-03" db="EMBL/GenBank/DDBJ databases">
        <authorList>
            <person name="Warren W.C."/>
            <person name="Johnson G.S."/>
        </authorList>
    </citation>
    <scope>NUCLEOTIDE SEQUENCE [LARGE SCALE GENOMIC DNA]</scope>
    <source>
        <strain evidence="9">Basenji</strain>
    </source>
</reference>
<evidence type="ECO:0000256" key="1">
    <source>
        <dbReference type="ARBA" id="ARBA00004651"/>
    </source>
</evidence>
<reference evidence="9" key="2">
    <citation type="submission" date="2025-08" db="UniProtKB">
        <authorList>
            <consortium name="Ensembl"/>
        </authorList>
    </citation>
    <scope>IDENTIFICATION</scope>
</reference>
<evidence type="ECO:0000256" key="2">
    <source>
        <dbReference type="ARBA" id="ARBA00022475"/>
    </source>
</evidence>
<dbReference type="Gene3D" id="1.20.1440.80">
    <property type="entry name" value="Gap junction channel protein cysteine-rich domain"/>
    <property type="match status" value="1"/>
</dbReference>
<dbReference type="PANTHER" id="PTHR11984">
    <property type="entry name" value="CONNEXIN"/>
    <property type="match status" value="1"/>
</dbReference>
<organism evidence="9 10">
    <name type="scientific">Canis lupus familiaris</name>
    <name type="common">Dog</name>
    <name type="synonym">Canis familiaris</name>
    <dbReference type="NCBI Taxonomy" id="9615"/>
    <lineage>
        <taxon>Eukaryota</taxon>
        <taxon>Metazoa</taxon>
        <taxon>Chordata</taxon>
        <taxon>Craniata</taxon>
        <taxon>Vertebrata</taxon>
        <taxon>Euteleostomi</taxon>
        <taxon>Mammalia</taxon>
        <taxon>Eutheria</taxon>
        <taxon>Laurasiatheria</taxon>
        <taxon>Carnivora</taxon>
        <taxon>Caniformia</taxon>
        <taxon>Canidae</taxon>
        <taxon>Canis</taxon>
    </lineage>
</organism>
<dbReference type="SMART" id="SM00037">
    <property type="entry name" value="CNX"/>
    <property type="match status" value="1"/>
</dbReference>
<feature type="region of interest" description="Disordered" evidence="6">
    <location>
        <begin position="229"/>
        <end position="282"/>
    </location>
</feature>
<protein>
    <recommendedName>
        <fullName evidence="8">Connexin N-terminal domain-containing protein</fullName>
    </recommendedName>
</protein>
<feature type="compositionally biased region" description="Low complexity" evidence="6">
    <location>
        <begin position="346"/>
        <end position="384"/>
    </location>
</feature>
<keyword evidence="4 7" id="KW-1133">Transmembrane helix</keyword>
<sequence length="432" mass="44552">MESILEHIRAPLGLRFHSAAGGRASLMSMFTPYRSGLWSTRVGLLPSACGPGRRAPTGAHLLTPPALHPTPPPRPLDTTIAQLNPGLTEPLPRPKVRGGLADPPGGWGGRWSAASDPPPPPRVPSAMGEWAFLGSLLDAVQLQSPLVGRLWLVVMLIFRILVLATVGGAVFEDEQEEFVCNTLQPGCRQTCYDRAFPVSHYRFWLFHILLLSAPPVLFVIYAVHRAGKGAGRGRGRGGGGGGGRGPRAVPAPPLLPAERGAAPAGRAGLPGGPGAALRLPRGPALRVRRRALPAHRGLLREPAHREDRLRALLLRRRAALGAAQRGRAGPPALEGPPARRPPPPRARGGAAAPAAAAAAAAAPRPLRPARLCAPRARPRQGVPGHRPPGPGHLGAGRRGSRRAVPATLAARALPGARGGGGGGGGGGVGAGG</sequence>
<dbReference type="PRINTS" id="PR00206">
    <property type="entry name" value="CONNEXIN"/>
</dbReference>
<dbReference type="Proteomes" id="UP000694429">
    <property type="component" value="Chromosome 9"/>
</dbReference>
<feature type="transmembrane region" description="Helical" evidence="7">
    <location>
        <begin position="150"/>
        <end position="171"/>
    </location>
</feature>
<name>A0A8C0RKV7_CANLF</name>
<keyword evidence="3 7" id="KW-0812">Transmembrane</keyword>
<evidence type="ECO:0000259" key="8">
    <source>
        <dbReference type="SMART" id="SM00037"/>
    </source>
</evidence>
<feature type="region of interest" description="Disordered" evidence="6">
    <location>
        <begin position="86"/>
        <end position="120"/>
    </location>
</feature>
<feature type="compositionally biased region" description="Low complexity" evidence="6">
    <location>
        <begin position="321"/>
        <end position="336"/>
    </location>
</feature>
<feature type="transmembrane region" description="Helical" evidence="7">
    <location>
        <begin position="203"/>
        <end position="224"/>
    </location>
</feature>
<dbReference type="InterPro" id="IPR013092">
    <property type="entry name" value="Connexin_N"/>
</dbReference>
<dbReference type="InterPro" id="IPR038359">
    <property type="entry name" value="Connexin_N_sf"/>
</dbReference>
<feature type="compositionally biased region" description="Low complexity" evidence="6">
    <location>
        <begin position="256"/>
        <end position="267"/>
    </location>
</feature>
<evidence type="ECO:0000313" key="10">
    <source>
        <dbReference type="Proteomes" id="UP000694429"/>
    </source>
</evidence>
<proteinExistence type="predicted"/>
<evidence type="ECO:0000256" key="5">
    <source>
        <dbReference type="ARBA" id="ARBA00023136"/>
    </source>
</evidence>
<accession>A0A8C0RKV7</accession>
<comment type="subcellular location">
    <subcellularLocation>
        <location evidence="1">Cell membrane</location>
        <topology evidence="1">Multi-pass membrane protein</topology>
    </subcellularLocation>
</comment>
<feature type="compositionally biased region" description="Gly residues" evidence="6">
    <location>
        <begin position="416"/>
        <end position="432"/>
    </location>
</feature>
<evidence type="ECO:0000256" key="6">
    <source>
        <dbReference type="SAM" id="MobiDB-lite"/>
    </source>
</evidence>